<dbReference type="RefSeq" id="WP_102189150.1">
    <property type="nucleotide sequence ID" value="NZ_CAUPGG010000042.1"/>
</dbReference>
<dbReference type="PANTHER" id="PTHR46889:SF4">
    <property type="entry name" value="TRANSPOSASE INSO FOR INSERTION SEQUENCE ELEMENT IS911B-RELATED"/>
    <property type="match status" value="1"/>
</dbReference>
<dbReference type="NCBIfam" id="NF033516">
    <property type="entry name" value="transpos_IS3"/>
    <property type="match status" value="1"/>
</dbReference>
<protein>
    <recommendedName>
        <fullName evidence="1">Integrase catalytic domain-containing protein</fullName>
    </recommendedName>
</protein>
<dbReference type="Pfam" id="PF00665">
    <property type="entry name" value="rve"/>
    <property type="match status" value="1"/>
</dbReference>
<dbReference type="InterPro" id="IPR001584">
    <property type="entry name" value="Integrase_cat-core"/>
</dbReference>
<dbReference type="AlphaFoldDB" id="A0A2N6Q2R1"/>
<organism evidence="2 3">
    <name type="scientific">Hoylesella timonensis</name>
    <dbReference type="NCBI Taxonomy" id="386414"/>
    <lineage>
        <taxon>Bacteria</taxon>
        <taxon>Pseudomonadati</taxon>
        <taxon>Bacteroidota</taxon>
        <taxon>Bacteroidia</taxon>
        <taxon>Bacteroidales</taxon>
        <taxon>Prevotellaceae</taxon>
        <taxon>Hoylesella</taxon>
    </lineage>
</organism>
<dbReference type="SUPFAM" id="SSF53098">
    <property type="entry name" value="Ribonuclease H-like"/>
    <property type="match status" value="1"/>
</dbReference>
<dbReference type="PANTHER" id="PTHR46889">
    <property type="entry name" value="TRANSPOSASE INSF FOR INSERTION SEQUENCE IS3B-RELATED"/>
    <property type="match status" value="1"/>
</dbReference>
<gene>
    <name evidence="2" type="ORF">CJ232_11945</name>
</gene>
<dbReference type="GO" id="GO:0003676">
    <property type="term" value="F:nucleic acid binding"/>
    <property type="evidence" value="ECO:0007669"/>
    <property type="project" value="InterPro"/>
</dbReference>
<dbReference type="Pfam" id="PF13276">
    <property type="entry name" value="HTH_21"/>
    <property type="match status" value="1"/>
</dbReference>
<dbReference type="EMBL" id="PNGI01000047">
    <property type="protein sequence ID" value="PMC07230.1"/>
    <property type="molecule type" value="Genomic_DNA"/>
</dbReference>
<evidence type="ECO:0000313" key="2">
    <source>
        <dbReference type="EMBL" id="PMC07230.1"/>
    </source>
</evidence>
<dbReference type="InterPro" id="IPR025948">
    <property type="entry name" value="HTH-like_dom"/>
</dbReference>
<comment type="caution">
    <text evidence="2">The sequence shown here is derived from an EMBL/GenBank/DDBJ whole genome shotgun (WGS) entry which is preliminary data.</text>
</comment>
<accession>A0A2N6Q2R1</accession>
<dbReference type="InterPro" id="IPR050900">
    <property type="entry name" value="Transposase_IS3/IS150/IS904"/>
</dbReference>
<name>A0A2N6Q2R1_9BACT</name>
<dbReference type="InterPro" id="IPR012337">
    <property type="entry name" value="RNaseH-like_sf"/>
</dbReference>
<dbReference type="InterPro" id="IPR036397">
    <property type="entry name" value="RNaseH_sf"/>
</dbReference>
<dbReference type="InterPro" id="IPR048020">
    <property type="entry name" value="Transpos_IS3"/>
</dbReference>
<evidence type="ECO:0000313" key="3">
    <source>
        <dbReference type="Proteomes" id="UP000235661"/>
    </source>
</evidence>
<dbReference type="Proteomes" id="UP000235661">
    <property type="component" value="Unassembled WGS sequence"/>
</dbReference>
<reference evidence="2 3" key="1">
    <citation type="submission" date="2017-09" db="EMBL/GenBank/DDBJ databases">
        <title>Bacterial strain isolated from the female urinary microbiota.</title>
        <authorList>
            <person name="Thomas-White K."/>
            <person name="Kumar N."/>
            <person name="Forster S."/>
            <person name="Putonti C."/>
            <person name="Lawley T."/>
            <person name="Wolfe A.J."/>
        </authorList>
    </citation>
    <scope>NUCLEOTIDE SEQUENCE [LARGE SCALE GENOMIC DNA]</scope>
    <source>
        <strain evidence="2 3">UMB0818</strain>
    </source>
</reference>
<dbReference type="GO" id="GO:0015074">
    <property type="term" value="P:DNA integration"/>
    <property type="evidence" value="ECO:0007669"/>
    <property type="project" value="InterPro"/>
</dbReference>
<dbReference type="Gene3D" id="3.30.420.10">
    <property type="entry name" value="Ribonuclease H-like superfamily/Ribonuclease H"/>
    <property type="match status" value="1"/>
</dbReference>
<sequence>MKSEENLKIMEIMDNHYLEDPTSGVLTMVSVLGHMGYNVNPKRVRRLLCMMGILAIYPKKSLSVGSRPQNIYPYLQHDIEITRPNQVWSTDSSYIPMEGGFVYLYAVIDIYCRFIVGWQLSNRLSATNCYELVENSIRMYGTPEIINSDQGSQYTTHKWRQLLSEHRVTISMDRKRTLQGQYWIERFWRTVKQEYIYITPTDSVQELRLGIGKFIKNYNFKRPHQGLSGDLPTMKYGVAA</sequence>
<evidence type="ECO:0000259" key="1">
    <source>
        <dbReference type="PROSITE" id="PS50994"/>
    </source>
</evidence>
<proteinExistence type="predicted"/>
<feature type="domain" description="Integrase catalytic" evidence="1">
    <location>
        <begin position="80"/>
        <end position="240"/>
    </location>
</feature>
<dbReference type="PROSITE" id="PS50994">
    <property type="entry name" value="INTEGRASE"/>
    <property type="match status" value="1"/>
</dbReference>